<organism evidence="4 5">
    <name type="scientific">Candidatus Woesebacteria bacterium GW2011_GWB1_43_14</name>
    <dbReference type="NCBI Taxonomy" id="1618578"/>
    <lineage>
        <taxon>Bacteria</taxon>
        <taxon>Candidatus Woeseibacteriota</taxon>
    </lineage>
</organism>
<dbReference type="Proteomes" id="UP000034090">
    <property type="component" value="Unassembled WGS sequence"/>
</dbReference>
<comment type="caution">
    <text evidence="4">The sequence shown here is derived from an EMBL/GenBank/DDBJ whole genome shotgun (WGS) entry which is preliminary data.</text>
</comment>
<dbReference type="InterPro" id="IPR000836">
    <property type="entry name" value="PRTase_dom"/>
</dbReference>
<dbReference type="GO" id="GO:0032264">
    <property type="term" value="P:IMP salvage"/>
    <property type="evidence" value="ECO:0007669"/>
    <property type="project" value="TreeGrafter"/>
</dbReference>
<evidence type="ECO:0000313" key="4">
    <source>
        <dbReference type="EMBL" id="KKS97348.1"/>
    </source>
</evidence>
<dbReference type="GO" id="GO:0000287">
    <property type="term" value="F:magnesium ion binding"/>
    <property type="evidence" value="ECO:0007669"/>
    <property type="project" value="TreeGrafter"/>
</dbReference>
<protein>
    <submittedName>
        <fullName evidence="4">Hypoxanthine phosphoribosyltransferase</fullName>
    </submittedName>
</protein>
<proteinExistence type="predicted"/>
<dbReference type="InterPro" id="IPR050408">
    <property type="entry name" value="HGPRT"/>
</dbReference>
<dbReference type="Gene3D" id="3.40.50.2020">
    <property type="match status" value="1"/>
</dbReference>
<dbReference type="EMBL" id="LCFQ01000013">
    <property type="protein sequence ID" value="KKS97348.1"/>
    <property type="molecule type" value="Genomic_DNA"/>
</dbReference>
<dbReference type="STRING" id="1618578.UV74_C0013G0470"/>
<dbReference type="CDD" id="cd06223">
    <property type="entry name" value="PRTases_typeI"/>
    <property type="match status" value="1"/>
</dbReference>
<dbReference type="GO" id="GO:0032263">
    <property type="term" value="P:GMP salvage"/>
    <property type="evidence" value="ECO:0007669"/>
    <property type="project" value="TreeGrafter"/>
</dbReference>
<dbReference type="GO" id="GO:0004422">
    <property type="term" value="F:hypoxanthine phosphoribosyltransferase activity"/>
    <property type="evidence" value="ECO:0007669"/>
    <property type="project" value="TreeGrafter"/>
</dbReference>
<evidence type="ECO:0000259" key="3">
    <source>
        <dbReference type="Pfam" id="PF00156"/>
    </source>
</evidence>
<keyword evidence="4" id="KW-0328">Glycosyltransferase</keyword>
<dbReference type="GO" id="GO:0046100">
    <property type="term" value="P:hypoxanthine metabolic process"/>
    <property type="evidence" value="ECO:0007669"/>
    <property type="project" value="TreeGrafter"/>
</dbReference>
<dbReference type="InterPro" id="IPR029057">
    <property type="entry name" value="PRTase-like"/>
</dbReference>
<comment type="catalytic activity">
    <reaction evidence="2">
        <text>IMP + diphosphate = hypoxanthine + 5-phospho-alpha-D-ribose 1-diphosphate</text>
        <dbReference type="Rhea" id="RHEA:17973"/>
        <dbReference type="ChEBI" id="CHEBI:17368"/>
        <dbReference type="ChEBI" id="CHEBI:33019"/>
        <dbReference type="ChEBI" id="CHEBI:58017"/>
        <dbReference type="ChEBI" id="CHEBI:58053"/>
        <dbReference type="EC" id="2.4.2.8"/>
    </reaction>
    <physiologicalReaction direction="right-to-left" evidence="2">
        <dbReference type="Rhea" id="RHEA:17975"/>
    </physiologicalReaction>
</comment>
<dbReference type="GO" id="GO:0006178">
    <property type="term" value="P:guanine salvage"/>
    <property type="evidence" value="ECO:0007669"/>
    <property type="project" value="TreeGrafter"/>
</dbReference>
<dbReference type="Pfam" id="PF00156">
    <property type="entry name" value="Pribosyltran"/>
    <property type="match status" value="1"/>
</dbReference>
<keyword evidence="4" id="KW-0808">Transferase</keyword>
<evidence type="ECO:0000256" key="2">
    <source>
        <dbReference type="ARBA" id="ARBA00049402"/>
    </source>
</evidence>
<name>A0A0G1GEQ5_9BACT</name>
<dbReference type="AlphaFoldDB" id="A0A0G1GEQ5"/>
<dbReference type="GO" id="GO:0005829">
    <property type="term" value="C:cytosol"/>
    <property type="evidence" value="ECO:0007669"/>
    <property type="project" value="TreeGrafter"/>
</dbReference>
<reference evidence="4 5" key="1">
    <citation type="journal article" date="2015" name="Nature">
        <title>rRNA introns, odd ribosomes, and small enigmatic genomes across a large radiation of phyla.</title>
        <authorList>
            <person name="Brown C.T."/>
            <person name="Hug L.A."/>
            <person name="Thomas B.C."/>
            <person name="Sharon I."/>
            <person name="Castelle C.J."/>
            <person name="Singh A."/>
            <person name="Wilkins M.J."/>
            <person name="Williams K.H."/>
            <person name="Banfield J.F."/>
        </authorList>
    </citation>
    <scope>NUCLEOTIDE SEQUENCE [LARGE SCALE GENOMIC DNA]</scope>
</reference>
<accession>A0A0G1GEQ5</accession>
<evidence type="ECO:0000313" key="5">
    <source>
        <dbReference type="Proteomes" id="UP000034090"/>
    </source>
</evidence>
<sequence length="201" mass="22360">MGILQEGLINETPVYREVELIPEGIVSERLDHLSKWVEQEYQDKNVLVVVVLKGGIFVGSELMRRSTLSDIEFDIIGISNSNGQSTGKDPKIWLDPTNTIKGRHVLIVDDIIDKGWSAKCAIEYLKKGGAESIQMLTLLDKRENREVEVGIPIKVGFIIPGRCWVEGCGLDTGEKGRQGGNVRYRQSNSAPIPETPYIIPD</sequence>
<comment type="catalytic activity">
    <reaction evidence="1">
        <text>GMP + diphosphate = guanine + 5-phospho-alpha-D-ribose 1-diphosphate</text>
        <dbReference type="Rhea" id="RHEA:25424"/>
        <dbReference type="ChEBI" id="CHEBI:16235"/>
        <dbReference type="ChEBI" id="CHEBI:33019"/>
        <dbReference type="ChEBI" id="CHEBI:58017"/>
        <dbReference type="ChEBI" id="CHEBI:58115"/>
        <dbReference type="EC" id="2.4.2.8"/>
    </reaction>
    <physiologicalReaction direction="right-to-left" evidence="1">
        <dbReference type="Rhea" id="RHEA:25426"/>
    </physiologicalReaction>
</comment>
<dbReference type="SUPFAM" id="SSF53271">
    <property type="entry name" value="PRTase-like"/>
    <property type="match status" value="1"/>
</dbReference>
<feature type="domain" description="Phosphoribosyltransferase" evidence="3">
    <location>
        <begin position="29"/>
        <end position="159"/>
    </location>
</feature>
<gene>
    <name evidence="4" type="ORF">UV74_C0013G0470</name>
</gene>
<evidence type="ECO:0000256" key="1">
    <source>
        <dbReference type="ARBA" id="ARBA00048811"/>
    </source>
</evidence>
<dbReference type="PANTHER" id="PTHR43340:SF1">
    <property type="entry name" value="HYPOXANTHINE PHOSPHORIBOSYLTRANSFERASE"/>
    <property type="match status" value="1"/>
</dbReference>
<dbReference type="PANTHER" id="PTHR43340">
    <property type="entry name" value="HYPOXANTHINE-GUANINE PHOSPHORIBOSYLTRANSFERASE"/>
    <property type="match status" value="1"/>
</dbReference>